<feature type="compositionally biased region" description="Basic and acidic residues" evidence="1">
    <location>
        <begin position="82"/>
        <end position="97"/>
    </location>
</feature>
<comment type="caution">
    <text evidence="2">The sequence shown here is derived from an EMBL/GenBank/DDBJ whole genome shotgun (WGS) entry which is preliminary data.</text>
</comment>
<reference evidence="2 3" key="1">
    <citation type="journal article" date="2019" name="Commun. Biol.">
        <title>The bagworm genome reveals a unique fibroin gene that provides high tensile strength.</title>
        <authorList>
            <person name="Kono N."/>
            <person name="Nakamura H."/>
            <person name="Ohtoshi R."/>
            <person name="Tomita M."/>
            <person name="Numata K."/>
            <person name="Arakawa K."/>
        </authorList>
    </citation>
    <scope>NUCLEOTIDE SEQUENCE [LARGE SCALE GENOMIC DNA]</scope>
</reference>
<feature type="compositionally biased region" description="Polar residues" evidence="1">
    <location>
        <begin position="98"/>
        <end position="111"/>
    </location>
</feature>
<protein>
    <submittedName>
        <fullName evidence="2">Uncharacterized protein</fullName>
    </submittedName>
</protein>
<dbReference type="EMBL" id="BGZK01000568">
    <property type="protein sequence ID" value="GBP50599.1"/>
    <property type="molecule type" value="Genomic_DNA"/>
</dbReference>
<feature type="region of interest" description="Disordered" evidence="1">
    <location>
        <begin position="82"/>
        <end position="126"/>
    </location>
</feature>
<proteinExistence type="predicted"/>
<accession>A0A4C1WJU5</accession>
<evidence type="ECO:0000313" key="2">
    <source>
        <dbReference type="EMBL" id="GBP50599.1"/>
    </source>
</evidence>
<gene>
    <name evidence="2" type="ORF">EVAR_29358_1</name>
</gene>
<evidence type="ECO:0000256" key="1">
    <source>
        <dbReference type="SAM" id="MobiDB-lite"/>
    </source>
</evidence>
<dbReference type="AlphaFoldDB" id="A0A4C1WJU5"/>
<evidence type="ECO:0000313" key="3">
    <source>
        <dbReference type="Proteomes" id="UP000299102"/>
    </source>
</evidence>
<organism evidence="2 3">
    <name type="scientific">Eumeta variegata</name>
    <name type="common">Bagworm moth</name>
    <name type="synonym">Eumeta japonica</name>
    <dbReference type="NCBI Taxonomy" id="151549"/>
    <lineage>
        <taxon>Eukaryota</taxon>
        <taxon>Metazoa</taxon>
        <taxon>Ecdysozoa</taxon>
        <taxon>Arthropoda</taxon>
        <taxon>Hexapoda</taxon>
        <taxon>Insecta</taxon>
        <taxon>Pterygota</taxon>
        <taxon>Neoptera</taxon>
        <taxon>Endopterygota</taxon>
        <taxon>Lepidoptera</taxon>
        <taxon>Glossata</taxon>
        <taxon>Ditrysia</taxon>
        <taxon>Tineoidea</taxon>
        <taxon>Psychidae</taxon>
        <taxon>Oiketicinae</taxon>
        <taxon>Eumeta</taxon>
    </lineage>
</organism>
<sequence>MERSARKIFSRSNWWHIKKGPNLKHQKPTSLYEKIDGCYRNINANRSTRTVVAAGRVRRMLDFRKIEWIKHSFLAPSTVVRAREATGDQERRAEKRSTTTNRTAPKNQPGGTWNPAPPHSRLSVPGDKVRYRLSGCMRLLFRKNFVRIRARSSDRDFQCACAELFDI</sequence>
<name>A0A4C1WJU5_EUMVA</name>
<dbReference type="Proteomes" id="UP000299102">
    <property type="component" value="Unassembled WGS sequence"/>
</dbReference>
<keyword evidence="3" id="KW-1185">Reference proteome</keyword>